<dbReference type="OrthoDB" id="2906425at2759"/>
<evidence type="ECO:0000313" key="2">
    <source>
        <dbReference type="EMBL" id="EHK27116.1"/>
    </source>
</evidence>
<dbReference type="eggNOG" id="ENOG502SS80">
    <property type="taxonomic scope" value="Eukaryota"/>
</dbReference>
<comment type="caution">
    <text evidence="2">The sequence shown here is derived from an EMBL/GenBank/DDBJ whole genome shotgun (WGS) entry which is preliminary data.</text>
</comment>
<dbReference type="Gene3D" id="3.90.1200.10">
    <property type="match status" value="1"/>
</dbReference>
<dbReference type="Proteomes" id="UP000007115">
    <property type="component" value="Unassembled WGS sequence"/>
</dbReference>
<keyword evidence="3" id="KW-1185">Reference proteome</keyword>
<dbReference type="SUPFAM" id="SSF56112">
    <property type="entry name" value="Protein kinase-like (PK-like)"/>
    <property type="match status" value="1"/>
</dbReference>
<dbReference type="OMA" id="MVELEMH"/>
<evidence type="ECO:0000259" key="1">
    <source>
        <dbReference type="Pfam" id="PF01636"/>
    </source>
</evidence>
<feature type="domain" description="Aminoglycoside phosphotransferase" evidence="1">
    <location>
        <begin position="52"/>
        <end position="289"/>
    </location>
</feature>
<dbReference type="PANTHER" id="PTHR21310">
    <property type="entry name" value="AMINOGLYCOSIDE PHOSPHOTRANSFERASE-RELATED-RELATED"/>
    <property type="match status" value="1"/>
</dbReference>
<sequence>MSNRDVSPDDSLLKHIFNEKPSTSIFLQDWDKCVFKADFGVANALDDNVRPSCVVRLEAEDAHLASFGTIAAMQQIAADCIPGLVPKILQVGIAANEQGRRFQFCVMELAEGVTLHDAWDQMTSDNQSSIVNELVEALQKLHAVRLSDDIVQNTLRRALGDQEAKVLDKMVMGGPLAGFVHDGHALLTGILQRRSLRKPFCDVRSTADPDPKDLIVQSIFEHLGSATVKEADMENWATEAVFCHNDLTPRNLLVRSVQNSDNQAEPRYKLSAIIDWELAGFYPPSYELSLQDTYLGGGNSHASLYLLLKQRLNDVVPMSPSQVSLLQAMELIYESQQEMLAQGNNIPAHMQRRFRERLGLSRDKHPYMGWTPSSEDGPREFSQIDFQKLEDEVVAEMVARRQKKN</sequence>
<dbReference type="InterPro" id="IPR051678">
    <property type="entry name" value="AGP_Transferase"/>
</dbReference>
<name>G9MFF0_HYPVG</name>
<organism evidence="2 3">
    <name type="scientific">Hypocrea virens (strain Gv29-8 / FGSC 10586)</name>
    <name type="common">Gliocladium virens</name>
    <name type="synonym">Trichoderma virens</name>
    <dbReference type="NCBI Taxonomy" id="413071"/>
    <lineage>
        <taxon>Eukaryota</taxon>
        <taxon>Fungi</taxon>
        <taxon>Dikarya</taxon>
        <taxon>Ascomycota</taxon>
        <taxon>Pezizomycotina</taxon>
        <taxon>Sordariomycetes</taxon>
        <taxon>Hypocreomycetidae</taxon>
        <taxon>Hypocreales</taxon>
        <taxon>Hypocreaceae</taxon>
        <taxon>Trichoderma</taxon>
    </lineage>
</organism>
<accession>G9MFF0</accession>
<dbReference type="InterPro" id="IPR011009">
    <property type="entry name" value="Kinase-like_dom_sf"/>
</dbReference>
<dbReference type="InParanoid" id="G9MFF0"/>
<dbReference type="EMBL" id="ABDF02000001">
    <property type="protein sequence ID" value="EHK27116.1"/>
    <property type="molecule type" value="Genomic_DNA"/>
</dbReference>
<dbReference type="AlphaFoldDB" id="G9MFF0"/>
<dbReference type="InterPro" id="IPR002575">
    <property type="entry name" value="Aminoglycoside_PTrfase"/>
</dbReference>
<protein>
    <recommendedName>
        <fullName evidence="1">Aminoglycoside phosphotransferase domain-containing protein</fullName>
    </recommendedName>
</protein>
<dbReference type="RefSeq" id="XP_013961329.1">
    <property type="nucleotide sequence ID" value="XM_014105854.1"/>
</dbReference>
<evidence type="ECO:0000313" key="3">
    <source>
        <dbReference type="Proteomes" id="UP000007115"/>
    </source>
</evidence>
<gene>
    <name evidence="2" type="ORF">TRIVIDRAFT_229003</name>
</gene>
<reference evidence="2 3" key="1">
    <citation type="journal article" date="2011" name="Genome Biol.">
        <title>Comparative genome sequence analysis underscores mycoparasitism as the ancestral life style of Trichoderma.</title>
        <authorList>
            <person name="Kubicek C.P."/>
            <person name="Herrera-Estrella A."/>
            <person name="Seidl-Seiboth V."/>
            <person name="Martinez D.A."/>
            <person name="Druzhinina I.S."/>
            <person name="Thon M."/>
            <person name="Zeilinger S."/>
            <person name="Casas-Flores S."/>
            <person name="Horwitz B.A."/>
            <person name="Mukherjee P.K."/>
            <person name="Mukherjee M."/>
            <person name="Kredics L."/>
            <person name="Alcaraz L.D."/>
            <person name="Aerts A."/>
            <person name="Antal Z."/>
            <person name="Atanasova L."/>
            <person name="Cervantes-Badillo M.G."/>
            <person name="Challacombe J."/>
            <person name="Chertkov O."/>
            <person name="McCluskey K."/>
            <person name="Coulpier F."/>
            <person name="Deshpande N."/>
            <person name="von Doehren H."/>
            <person name="Ebbole D.J."/>
            <person name="Esquivel-Naranjo E.U."/>
            <person name="Fekete E."/>
            <person name="Flipphi M."/>
            <person name="Glaser F."/>
            <person name="Gomez-Rodriguez E.Y."/>
            <person name="Gruber S."/>
            <person name="Han C."/>
            <person name="Henrissat B."/>
            <person name="Hermosa R."/>
            <person name="Hernandez-Onate M."/>
            <person name="Karaffa L."/>
            <person name="Kosti I."/>
            <person name="Le Crom S."/>
            <person name="Lindquist E."/>
            <person name="Lucas S."/>
            <person name="Luebeck M."/>
            <person name="Luebeck P.S."/>
            <person name="Margeot A."/>
            <person name="Metz B."/>
            <person name="Misra M."/>
            <person name="Nevalainen H."/>
            <person name="Omann M."/>
            <person name="Packer N."/>
            <person name="Perrone G."/>
            <person name="Uresti-Rivera E.E."/>
            <person name="Salamov A."/>
            <person name="Schmoll M."/>
            <person name="Seiboth B."/>
            <person name="Shapiro H."/>
            <person name="Sukno S."/>
            <person name="Tamayo-Ramos J.A."/>
            <person name="Tisch D."/>
            <person name="Wiest A."/>
            <person name="Wilkinson H.H."/>
            <person name="Zhang M."/>
            <person name="Coutinho P.M."/>
            <person name="Kenerley C.M."/>
            <person name="Monte E."/>
            <person name="Baker S.E."/>
            <person name="Grigoriev I.V."/>
        </authorList>
    </citation>
    <scope>NUCLEOTIDE SEQUENCE [LARGE SCALE GENOMIC DNA]</scope>
    <source>
        <strain evidence="3">Gv29-8 / FGSC 10586</strain>
    </source>
</reference>
<proteinExistence type="predicted"/>
<dbReference type="GeneID" id="25792217"/>
<dbReference type="HOGENOM" id="CLU_059970_0_0_1"/>
<dbReference type="VEuPathDB" id="FungiDB:TRIVIDRAFT_229003"/>
<dbReference type="Pfam" id="PF01636">
    <property type="entry name" value="APH"/>
    <property type="match status" value="1"/>
</dbReference>